<dbReference type="PANTHER" id="PTHR10039:SF17">
    <property type="entry name" value="FUNGAL STAND N-TERMINAL GOODBYE DOMAIN-CONTAINING PROTEIN-RELATED"/>
    <property type="match status" value="1"/>
</dbReference>
<proteinExistence type="predicted"/>
<accession>A0A8H5G2N6</accession>
<name>A0A8H5G2N6_9AGAR</name>
<organism evidence="3 4">
    <name type="scientific">Leucocoprinus leucothites</name>
    <dbReference type="NCBI Taxonomy" id="201217"/>
    <lineage>
        <taxon>Eukaryota</taxon>
        <taxon>Fungi</taxon>
        <taxon>Dikarya</taxon>
        <taxon>Basidiomycota</taxon>
        <taxon>Agaricomycotina</taxon>
        <taxon>Agaricomycetes</taxon>
        <taxon>Agaricomycetidae</taxon>
        <taxon>Agaricales</taxon>
        <taxon>Agaricineae</taxon>
        <taxon>Agaricaceae</taxon>
        <taxon>Leucocoprinus</taxon>
    </lineage>
</organism>
<evidence type="ECO:0000259" key="2">
    <source>
        <dbReference type="Pfam" id="PF24883"/>
    </source>
</evidence>
<reference evidence="3 4" key="1">
    <citation type="journal article" date="2020" name="ISME J.">
        <title>Uncovering the hidden diversity of litter-decomposition mechanisms in mushroom-forming fungi.</title>
        <authorList>
            <person name="Floudas D."/>
            <person name="Bentzer J."/>
            <person name="Ahren D."/>
            <person name="Johansson T."/>
            <person name="Persson P."/>
            <person name="Tunlid A."/>
        </authorList>
    </citation>
    <scope>NUCLEOTIDE SEQUENCE [LARGE SCALE GENOMIC DNA]</scope>
    <source>
        <strain evidence="3 4">CBS 146.42</strain>
    </source>
</reference>
<evidence type="ECO:0000313" key="4">
    <source>
        <dbReference type="Proteomes" id="UP000559027"/>
    </source>
</evidence>
<dbReference type="InterPro" id="IPR027417">
    <property type="entry name" value="P-loop_NTPase"/>
</dbReference>
<gene>
    <name evidence="3" type="ORF">D9756_006415</name>
</gene>
<sequence>MAFFSNAQNLVINSSEFINNNNNSSGLNGIEVLLEALTPEAAVDAGERGYDPACYPGTREQYIKDVTSWATTTDNDQLPIYWMNGPAGVGKSAIAQTCAKTLKDSGHLGAAFFFSINGRRNDHTRFFPTLAYQLATTLPDYRKIVDDRIHNDKTIITKTLSSQFESLIVEPLRALKEQGKEVRRRPIFIDGLDECESKDAQAEIIKLIAASVQIESTPFCWAIFSRAEPRIASMFALAHISSLCQVVYLPISHDTDNDIDLYLRAGFKNILQQRNMVLSKPWPTEEDIKKLVDAAAGLFAYAATVLRFIDKYSYAGFQEALQAVLDVIARPGTRPLPIFSSLDSLYTLILQRVPDDILHATKVLLYWMTVRGWDFRSWDVALVCNRLSISETTFKSIYHYLQAVVAYQEPSQSIQELVPSVDLRRSFYRQDSSFEPSVSLPYQLIKVHGTISLLHKSFLEFLTDPTRSSVFCVKSSDIIDECWDRELQQHVRCASGYVIEGSTLKLASGTASSSTLLSWPQGSEFVDSLLALYTMQFYSNNSRFLLALAVPDPSPLSNELHHHKGLIAERLVHGLGWHAYSHEHTRITESTTFRCFTPAKCETFNSAEFQADVKGAEKAGVIKAFHPRTPSALASISNLYSQHKPGNRHGLYKIGRGEKSVIWYWEYDTKRRYFHQFTTVDYEKAMRIYEAEKFKMWDESWVSPS</sequence>
<dbReference type="InterPro" id="IPR056884">
    <property type="entry name" value="NPHP3-like_N"/>
</dbReference>
<dbReference type="AlphaFoldDB" id="A0A8H5G2N6"/>
<dbReference type="Gene3D" id="3.40.50.300">
    <property type="entry name" value="P-loop containing nucleotide triphosphate hydrolases"/>
    <property type="match status" value="1"/>
</dbReference>
<keyword evidence="1" id="KW-0677">Repeat</keyword>
<dbReference type="Pfam" id="PF24883">
    <property type="entry name" value="NPHP3_N"/>
    <property type="match status" value="1"/>
</dbReference>
<dbReference type="SUPFAM" id="SSF52540">
    <property type="entry name" value="P-loop containing nucleoside triphosphate hydrolases"/>
    <property type="match status" value="1"/>
</dbReference>
<evidence type="ECO:0000313" key="3">
    <source>
        <dbReference type="EMBL" id="KAF5357242.1"/>
    </source>
</evidence>
<dbReference type="EMBL" id="JAACJO010000006">
    <property type="protein sequence ID" value="KAF5357242.1"/>
    <property type="molecule type" value="Genomic_DNA"/>
</dbReference>
<evidence type="ECO:0000256" key="1">
    <source>
        <dbReference type="ARBA" id="ARBA00022737"/>
    </source>
</evidence>
<protein>
    <recommendedName>
        <fullName evidence="2">Nephrocystin 3-like N-terminal domain-containing protein</fullName>
    </recommendedName>
</protein>
<feature type="domain" description="Nephrocystin 3-like N-terminal" evidence="2">
    <location>
        <begin position="62"/>
        <end position="226"/>
    </location>
</feature>
<comment type="caution">
    <text evidence="3">The sequence shown here is derived from an EMBL/GenBank/DDBJ whole genome shotgun (WGS) entry which is preliminary data.</text>
</comment>
<dbReference type="Proteomes" id="UP000559027">
    <property type="component" value="Unassembled WGS sequence"/>
</dbReference>
<dbReference type="PANTHER" id="PTHR10039">
    <property type="entry name" value="AMELOGENIN"/>
    <property type="match status" value="1"/>
</dbReference>
<dbReference type="OrthoDB" id="3038309at2759"/>
<keyword evidence="4" id="KW-1185">Reference proteome</keyword>